<gene>
    <name evidence="2" type="ORF">COCSUDRAFT_45326</name>
</gene>
<keyword evidence="1" id="KW-0175">Coiled coil</keyword>
<sequence>MPAKAEGYPCTLDTNVDPRAHPTHMVLKKIEITATDFLSKLFNVWGEKVAIEKLRKEKEDMQAELHKLQQEKETSNAVEATLQLKQAIEKLRKEKEDMQAELHKLQQEKETSNAVEATLQLKQAIEKLRKEKEDMQAELHKLQQEKETSNAVEATLQLKQAIEKLRKEKEDMQAELHKLQQEKATLQLKQADTSATGGMSGTHLVDSLQKEKTALRKLNRELTCLVNMYREHNTVSMLDEPTEEIGETSW</sequence>
<dbReference type="KEGG" id="csl:COCSUDRAFT_45326"/>
<accession>I0YJH2</accession>
<keyword evidence="3" id="KW-1185">Reference proteome</keyword>
<dbReference type="RefSeq" id="XP_005643085.1">
    <property type="nucleotide sequence ID" value="XM_005643028.1"/>
</dbReference>
<name>I0YJH2_COCSC</name>
<dbReference type="Proteomes" id="UP000007264">
    <property type="component" value="Unassembled WGS sequence"/>
</dbReference>
<feature type="coiled-coil region" evidence="1">
    <location>
        <begin position="51"/>
        <end position="228"/>
    </location>
</feature>
<reference evidence="2 3" key="1">
    <citation type="journal article" date="2012" name="Genome Biol.">
        <title>The genome of the polar eukaryotic microalga coccomyxa subellipsoidea reveals traits of cold adaptation.</title>
        <authorList>
            <person name="Blanc G."/>
            <person name="Agarkova I."/>
            <person name="Grimwood J."/>
            <person name="Kuo A."/>
            <person name="Brueggeman A."/>
            <person name="Dunigan D."/>
            <person name="Gurnon J."/>
            <person name="Ladunga I."/>
            <person name="Lindquist E."/>
            <person name="Lucas S."/>
            <person name="Pangilinan J."/>
            <person name="Proschold T."/>
            <person name="Salamov A."/>
            <person name="Schmutz J."/>
            <person name="Weeks D."/>
            <person name="Yamada T."/>
            <person name="Claverie J.M."/>
            <person name="Grigoriev I."/>
            <person name="Van Etten J."/>
            <person name="Lomsadze A."/>
            <person name="Borodovsky M."/>
        </authorList>
    </citation>
    <scope>NUCLEOTIDE SEQUENCE [LARGE SCALE GENOMIC DNA]</scope>
    <source>
        <strain evidence="2 3">C-169</strain>
    </source>
</reference>
<comment type="caution">
    <text evidence="2">The sequence shown here is derived from an EMBL/GenBank/DDBJ whole genome shotgun (WGS) entry which is preliminary data.</text>
</comment>
<organism evidence="2 3">
    <name type="scientific">Coccomyxa subellipsoidea (strain C-169)</name>
    <name type="common">Green microalga</name>
    <dbReference type="NCBI Taxonomy" id="574566"/>
    <lineage>
        <taxon>Eukaryota</taxon>
        <taxon>Viridiplantae</taxon>
        <taxon>Chlorophyta</taxon>
        <taxon>core chlorophytes</taxon>
        <taxon>Trebouxiophyceae</taxon>
        <taxon>Trebouxiophyceae incertae sedis</taxon>
        <taxon>Coccomyxaceae</taxon>
        <taxon>Coccomyxa</taxon>
        <taxon>Coccomyxa subellipsoidea</taxon>
    </lineage>
</organism>
<dbReference type="AlphaFoldDB" id="I0YJH2"/>
<evidence type="ECO:0000313" key="3">
    <source>
        <dbReference type="Proteomes" id="UP000007264"/>
    </source>
</evidence>
<dbReference type="GeneID" id="17036426"/>
<proteinExistence type="predicted"/>
<evidence type="ECO:0000313" key="2">
    <source>
        <dbReference type="EMBL" id="EIE18541.1"/>
    </source>
</evidence>
<dbReference type="EMBL" id="AGSI01000023">
    <property type="protein sequence ID" value="EIE18541.1"/>
    <property type="molecule type" value="Genomic_DNA"/>
</dbReference>
<dbReference type="OrthoDB" id="10255512at2759"/>
<protein>
    <submittedName>
        <fullName evidence="2">Uncharacterized protein</fullName>
    </submittedName>
</protein>
<evidence type="ECO:0000256" key="1">
    <source>
        <dbReference type="SAM" id="Coils"/>
    </source>
</evidence>